<comment type="caution">
    <text evidence="7">The sequence shown here is derived from an EMBL/GenBank/DDBJ whole genome shotgun (WGS) entry which is preliminary data.</text>
</comment>
<gene>
    <name evidence="8" type="ORF">GWK15_11910</name>
    <name evidence="7" type="ORF">GXW75_04305</name>
</gene>
<dbReference type="GO" id="GO:0005886">
    <property type="term" value="C:plasma membrane"/>
    <property type="evidence" value="ECO:0007669"/>
    <property type="project" value="UniProtKB-SubCell"/>
</dbReference>
<keyword evidence="5 6" id="KW-0472">Membrane</keyword>
<proteinExistence type="predicted"/>
<keyword evidence="9" id="KW-1185">Reference proteome</keyword>
<feature type="transmembrane region" description="Helical" evidence="6">
    <location>
        <begin position="33"/>
        <end position="54"/>
    </location>
</feature>
<reference evidence="7" key="1">
    <citation type="submission" date="2020-01" db="EMBL/GenBank/DDBJ databases">
        <authorList>
            <person name="Rat A."/>
        </authorList>
    </citation>
    <scope>NUCLEOTIDE SEQUENCE</scope>
    <source>
        <strain evidence="7">LMG 31161</strain>
    </source>
</reference>
<dbReference type="RefSeq" id="WP_168041559.1">
    <property type="nucleotide sequence ID" value="NZ_JAAEDK010000007.1"/>
</dbReference>
<dbReference type="Pfam" id="PF01810">
    <property type="entry name" value="LysE"/>
    <property type="match status" value="1"/>
</dbReference>
<reference evidence="8 9" key="2">
    <citation type="submission" date="2020-02" db="EMBL/GenBank/DDBJ databases">
        <authorList>
            <person name="Sun Q."/>
            <person name="Inoue M."/>
        </authorList>
    </citation>
    <scope>NUCLEOTIDE SEQUENCE [LARGE SCALE GENOMIC DNA]</scope>
    <source>
        <strain evidence="8 9">KCTC 22478</strain>
    </source>
</reference>
<evidence type="ECO:0000256" key="2">
    <source>
        <dbReference type="ARBA" id="ARBA00022475"/>
    </source>
</evidence>
<feature type="transmembrane region" description="Helical" evidence="6">
    <location>
        <begin position="66"/>
        <end position="85"/>
    </location>
</feature>
<feature type="transmembrane region" description="Helical" evidence="6">
    <location>
        <begin position="105"/>
        <end position="131"/>
    </location>
</feature>
<keyword evidence="4 6" id="KW-1133">Transmembrane helix</keyword>
<dbReference type="GO" id="GO:0006865">
    <property type="term" value="P:amino acid transport"/>
    <property type="evidence" value="ECO:0007669"/>
    <property type="project" value="InterPro"/>
</dbReference>
<feature type="transmembrane region" description="Helical" evidence="6">
    <location>
        <begin position="183"/>
        <end position="202"/>
    </location>
</feature>
<evidence type="ECO:0000313" key="8">
    <source>
        <dbReference type="EMBL" id="NKE17650.1"/>
    </source>
</evidence>
<organism evidence="7 10">
    <name type="scientific">Neoroseomonas oryzicola</name>
    <dbReference type="NCBI Taxonomy" id="535904"/>
    <lineage>
        <taxon>Bacteria</taxon>
        <taxon>Pseudomonadati</taxon>
        <taxon>Pseudomonadota</taxon>
        <taxon>Alphaproteobacteria</taxon>
        <taxon>Acetobacterales</taxon>
        <taxon>Acetobacteraceae</taxon>
        <taxon>Neoroseomonas</taxon>
    </lineage>
</organism>
<dbReference type="InterPro" id="IPR001123">
    <property type="entry name" value="LeuE-type"/>
</dbReference>
<keyword evidence="3 6" id="KW-0812">Transmembrane</keyword>
<sequence>MVDPLAFLGMATLVVAAPGPAVAHVVGCALSGGLRLAGAAIAGLVLGQAALLATSLSAGAALRLQAGCLVAMQAAAGAVLVLIGLRALRRAADGTAPARIAGGRIGAGLSGLGIVAANPVSLPFLAAMGLAASDGRAPSWLQVGGLAAAYAATGVVIYGGYAVTAARIATARQAPRWRVAMRGLAGAATTAAGVACLLRAAFG</sequence>
<dbReference type="AlphaFoldDB" id="A0A9X9WDQ1"/>
<dbReference type="Proteomes" id="UP001138708">
    <property type="component" value="Unassembled WGS sequence"/>
</dbReference>
<evidence type="ECO:0000313" key="7">
    <source>
        <dbReference type="EMBL" id="MBR0658461.1"/>
    </source>
</evidence>
<dbReference type="EMBL" id="JAAVUP010000003">
    <property type="protein sequence ID" value="NKE17650.1"/>
    <property type="molecule type" value="Genomic_DNA"/>
</dbReference>
<name>A0A9X9WDQ1_9PROT</name>
<feature type="transmembrane region" description="Helical" evidence="6">
    <location>
        <begin position="143"/>
        <end position="163"/>
    </location>
</feature>
<dbReference type="Proteomes" id="UP000746741">
    <property type="component" value="Unassembled WGS sequence"/>
</dbReference>
<evidence type="ECO:0000256" key="3">
    <source>
        <dbReference type="ARBA" id="ARBA00022692"/>
    </source>
</evidence>
<comment type="subcellular location">
    <subcellularLocation>
        <location evidence="1">Cell membrane</location>
        <topology evidence="1">Multi-pass membrane protein</topology>
    </subcellularLocation>
</comment>
<evidence type="ECO:0000313" key="10">
    <source>
        <dbReference type="Proteomes" id="UP001138708"/>
    </source>
</evidence>
<protein>
    <submittedName>
        <fullName evidence="7">LysE family transporter</fullName>
    </submittedName>
</protein>
<accession>A0A9X9WDQ1</accession>
<reference evidence="7" key="3">
    <citation type="journal article" date="2021" name="Syst. Appl. Microbiol.">
        <title>Roseomonas hellenica sp. nov., isolated from roots of wild-growing Alkanna tinctoria.</title>
        <authorList>
            <person name="Rat A."/>
            <person name="Naranjo H.D."/>
            <person name="Lebbe L."/>
            <person name="Cnockaert M."/>
            <person name="Krigas N."/>
            <person name="Grigoriadou K."/>
            <person name="Maloupa E."/>
            <person name="Willems A."/>
        </authorList>
    </citation>
    <scope>NUCLEOTIDE SEQUENCE</scope>
    <source>
        <strain evidence="7">LMG 31161</strain>
    </source>
</reference>
<evidence type="ECO:0000256" key="6">
    <source>
        <dbReference type="SAM" id="Phobius"/>
    </source>
</evidence>
<evidence type="ECO:0000256" key="4">
    <source>
        <dbReference type="ARBA" id="ARBA00022989"/>
    </source>
</evidence>
<evidence type="ECO:0000313" key="9">
    <source>
        <dbReference type="Proteomes" id="UP000746741"/>
    </source>
</evidence>
<evidence type="ECO:0000256" key="1">
    <source>
        <dbReference type="ARBA" id="ARBA00004651"/>
    </source>
</evidence>
<dbReference type="EMBL" id="JAAEDK010000007">
    <property type="protein sequence ID" value="MBR0658461.1"/>
    <property type="molecule type" value="Genomic_DNA"/>
</dbReference>
<keyword evidence="2" id="KW-1003">Cell membrane</keyword>
<evidence type="ECO:0000256" key="5">
    <source>
        <dbReference type="ARBA" id="ARBA00023136"/>
    </source>
</evidence>